<organism evidence="1">
    <name type="scientific">Arundo donax</name>
    <name type="common">Giant reed</name>
    <name type="synonym">Donax arundinaceus</name>
    <dbReference type="NCBI Taxonomy" id="35708"/>
    <lineage>
        <taxon>Eukaryota</taxon>
        <taxon>Viridiplantae</taxon>
        <taxon>Streptophyta</taxon>
        <taxon>Embryophyta</taxon>
        <taxon>Tracheophyta</taxon>
        <taxon>Spermatophyta</taxon>
        <taxon>Magnoliopsida</taxon>
        <taxon>Liliopsida</taxon>
        <taxon>Poales</taxon>
        <taxon>Poaceae</taxon>
        <taxon>PACMAD clade</taxon>
        <taxon>Arundinoideae</taxon>
        <taxon>Arundineae</taxon>
        <taxon>Arundo</taxon>
    </lineage>
</organism>
<reference evidence="1" key="1">
    <citation type="submission" date="2014-09" db="EMBL/GenBank/DDBJ databases">
        <authorList>
            <person name="Magalhaes I.L.F."/>
            <person name="Oliveira U."/>
            <person name="Santos F.R."/>
            <person name="Vidigal T.H.D.A."/>
            <person name="Brescovit A.D."/>
            <person name="Santos A.J."/>
        </authorList>
    </citation>
    <scope>NUCLEOTIDE SEQUENCE</scope>
    <source>
        <tissue evidence="1">Shoot tissue taken approximately 20 cm above the soil surface</tissue>
    </source>
</reference>
<protein>
    <submittedName>
        <fullName evidence="1">Uncharacterized protein</fullName>
    </submittedName>
</protein>
<name>A0A0A9D6K5_ARUDO</name>
<dbReference type="AlphaFoldDB" id="A0A0A9D6K5"/>
<reference evidence="1" key="2">
    <citation type="journal article" date="2015" name="Data Brief">
        <title>Shoot transcriptome of the giant reed, Arundo donax.</title>
        <authorList>
            <person name="Barrero R.A."/>
            <person name="Guerrero F.D."/>
            <person name="Moolhuijzen P."/>
            <person name="Goolsby J.A."/>
            <person name="Tidwell J."/>
            <person name="Bellgard S.E."/>
            <person name="Bellgard M.I."/>
        </authorList>
    </citation>
    <scope>NUCLEOTIDE SEQUENCE</scope>
    <source>
        <tissue evidence="1">Shoot tissue taken approximately 20 cm above the soil surface</tissue>
    </source>
</reference>
<sequence>MYNLFETRPQFYFGINLHNEGKKVKGFHNLTIITEE</sequence>
<dbReference type="EMBL" id="GBRH01213686">
    <property type="protein sequence ID" value="JAD84209.1"/>
    <property type="molecule type" value="Transcribed_RNA"/>
</dbReference>
<accession>A0A0A9D6K5</accession>
<evidence type="ECO:0000313" key="1">
    <source>
        <dbReference type="EMBL" id="JAD84209.1"/>
    </source>
</evidence>
<proteinExistence type="predicted"/>